<dbReference type="InterPro" id="IPR011990">
    <property type="entry name" value="TPR-like_helical_dom_sf"/>
</dbReference>
<dbReference type="GO" id="GO:0005783">
    <property type="term" value="C:endoplasmic reticulum"/>
    <property type="evidence" value="ECO:0007669"/>
    <property type="project" value="UniProtKB-SubCell"/>
</dbReference>
<keyword evidence="13" id="KW-1185">Reference proteome</keyword>
<dbReference type="SUPFAM" id="SSF48452">
    <property type="entry name" value="TPR-like"/>
    <property type="match status" value="1"/>
</dbReference>
<dbReference type="PANTHER" id="PTHR14094">
    <property type="entry name" value="SIGNAL RECOGNITION PARTICLE 72"/>
    <property type="match status" value="1"/>
</dbReference>
<feature type="compositionally biased region" description="Basic and acidic residues" evidence="10">
    <location>
        <begin position="577"/>
        <end position="592"/>
    </location>
</feature>
<dbReference type="EMBL" id="JAGPXF010000005">
    <property type="protein sequence ID" value="KAH7242432.1"/>
    <property type="molecule type" value="Genomic_DNA"/>
</dbReference>
<dbReference type="GO" id="GO:0043022">
    <property type="term" value="F:ribosome binding"/>
    <property type="evidence" value="ECO:0007669"/>
    <property type="project" value="TreeGrafter"/>
</dbReference>
<dbReference type="PIRSF" id="PIRSF038922">
    <property type="entry name" value="SRP72"/>
    <property type="match status" value="1"/>
</dbReference>
<evidence type="ECO:0000256" key="2">
    <source>
        <dbReference type="ARBA" id="ARBA00004496"/>
    </source>
</evidence>
<feature type="region of interest" description="Disordered" evidence="10">
    <location>
        <begin position="547"/>
        <end position="644"/>
    </location>
</feature>
<evidence type="ECO:0000256" key="8">
    <source>
        <dbReference type="ARBA" id="ARBA00023274"/>
    </source>
</evidence>
<keyword evidence="5 9" id="KW-0963">Cytoplasm</keyword>
<evidence type="ECO:0000256" key="1">
    <source>
        <dbReference type="ARBA" id="ARBA00004240"/>
    </source>
</evidence>
<dbReference type="Gene3D" id="1.25.40.10">
    <property type="entry name" value="Tetratricopeptide repeat domain"/>
    <property type="match status" value="2"/>
</dbReference>
<feature type="domain" description="Signal recognition particle SRP72 subunit RNA-binding" evidence="11">
    <location>
        <begin position="558"/>
        <end position="595"/>
    </location>
</feature>
<dbReference type="GO" id="GO:0008312">
    <property type="term" value="F:7S RNA binding"/>
    <property type="evidence" value="ECO:0007669"/>
    <property type="project" value="InterPro"/>
</dbReference>
<comment type="similarity">
    <text evidence="3 9">Belongs to the SRP72 family.</text>
</comment>
<protein>
    <recommendedName>
        <fullName evidence="4 9">Signal recognition particle subunit SRP72</fullName>
    </recommendedName>
</protein>
<evidence type="ECO:0000256" key="4">
    <source>
        <dbReference type="ARBA" id="ARBA00018350"/>
    </source>
</evidence>
<evidence type="ECO:0000313" key="12">
    <source>
        <dbReference type="EMBL" id="KAH7242432.1"/>
    </source>
</evidence>
<sequence>MPQDPAAALSALLRQSSIEDHDEVLKAANAALKANKNDVDSQHTRIVALLKLDRFEDALRAIADASLILQPRIALENAYALYKTGKLSEATAVLQSTGIENKRGLQHAAAQVAYRAERFDEACNIYNRLLDTDPADEENDISINIRAAFAQSSWLGYSSADKISVQDSDGFELCYNAACAHIASGSFETAADLLQRASRLCDASDDLTDEDKQAEMRPILAQQAYVFAKLGKLKEALDLYNSLSSTKEEDPDLAIIIGNNLVALEPKAENPYLVERRFSTLTAKEGNAKLFQHQSDVLQRNKLTVDLQILKGAGVKRRTDAVLSEAKHPSTSAGVGVLSVLNATASSQGTVGKQLLKNLQGLIQKRPHDVGLVLTIVQIQLNEGHIGSALSILESFLQRLEKAEIEEAQNARYSPGLVALTVTLLRAQGRESSAKAELVKAAAHWQSRQASSAVSLLQEAGIELMKSSNAQDLQLAGSSFQKLFDEQKGSDVVTAGLVASFAPSEPSRVEQHLQSLPSVDSLTEGIDVASLLSAGVATAANKVGSTTLKRAAPSGPAEKTSKRRRKIRLPKNYVEGTKPDPERWLPLRDRSSYRPKGKKGKKKAGESTQGGMVKEEETLELVGGGGVKVEKAPPPSKKKKKGKK</sequence>
<reference evidence="12" key="1">
    <citation type="journal article" date="2021" name="Nat. Commun.">
        <title>Genetic determinants of endophytism in the Arabidopsis root mycobiome.</title>
        <authorList>
            <person name="Mesny F."/>
            <person name="Miyauchi S."/>
            <person name="Thiergart T."/>
            <person name="Pickel B."/>
            <person name="Atanasova L."/>
            <person name="Karlsson M."/>
            <person name="Huettel B."/>
            <person name="Barry K.W."/>
            <person name="Haridas S."/>
            <person name="Chen C."/>
            <person name="Bauer D."/>
            <person name="Andreopoulos W."/>
            <person name="Pangilinan J."/>
            <person name="LaButti K."/>
            <person name="Riley R."/>
            <person name="Lipzen A."/>
            <person name="Clum A."/>
            <person name="Drula E."/>
            <person name="Henrissat B."/>
            <person name="Kohler A."/>
            <person name="Grigoriev I.V."/>
            <person name="Martin F.M."/>
            <person name="Hacquard S."/>
        </authorList>
    </citation>
    <scope>NUCLEOTIDE SEQUENCE</scope>
    <source>
        <strain evidence="12">MPI-SDFR-AT-0068</strain>
    </source>
</reference>
<dbReference type="InterPro" id="IPR026270">
    <property type="entry name" value="SRP72"/>
</dbReference>
<keyword evidence="7 9" id="KW-0733">Signal recognition particle</keyword>
<dbReference type="PANTHER" id="PTHR14094:SF9">
    <property type="entry name" value="SIGNAL RECOGNITION PARTICLE SUBUNIT SRP72"/>
    <property type="match status" value="1"/>
</dbReference>
<evidence type="ECO:0000256" key="5">
    <source>
        <dbReference type="ARBA" id="ARBA00022490"/>
    </source>
</evidence>
<dbReference type="GO" id="GO:0005786">
    <property type="term" value="C:signal recognition particle, endoplasmic reticulum targeting"/>
    <property type="evidence" value="ECO:0007669"/>
    <property type="project" value="UniProtKB-UniRule"/>
</dbReference>
<evidence type="ECO:0000256" key="6">
    <source>
        <dbReference type="ARBA" id="ARBA00022824"/>
    </source>
</evidence>
<evidence type="ECO:0000256" key="7">
    <source>
        <dbReference type="ARBA" id="ARBA00023135"/>
    </source>
</evidence>
<gene>
    <name evidence="12" type="ORF">BKA59DRAFT_480716</name>
</gene>
<comment type="subcellular location">
    <subcellularLocation>
        <location evidence="2 9">Cytoplasm</location>
    </subcellularLocation>
    <subcellularLocation>
        <location evidence="1">Endoplasmic reticulum</location>
    </subcellularLocation>
</comment>
<proteinExistence type="inferred from homology"/>
<dbReference type="AlphaFoldDB" id="A0A8K0WBQ8"/>
<dbReference type="Pfam" id="PF08492">
    <property type="entry name" value="SRP72"/>
    <property type="match status" value="1"/>
</dbReference>
<dbReference type="FunFam" id="1.25.40.10:FF:000512">
    <property type="entry name" value="Signal recognition particle subunit SRP72"/>
    <property type="match status" value="1"/>
</dbReference>
<dbReference type="Pfam" id="PF17004">
    <property type="entry name" value="SRP_TPR_like"/>
    <property type="match status" value="1"/>
</dbReference>
<evidence type="ECO:0000256" key="3">
    <source>
        <dbReference type="ARBA" id="ARBA00007676"/>
    </source>
</evidence>
<dbReference type="InterPro" id="IPR013699">
    <property type="entry name" value="Signal_recog_part_SRP72_RNA-bd"/>
</dbReference>
<dbReference type="Proteomes" id="UP000813427">
    <property type="component" value="Unassembled WGS sequence"/>
</dbReference>
<dbReference type="OrthoDB" id="5421607at2759"/>
<name>A0A8K0WBQ8_9HYPO</name>
<organism evidence="12 13">
    <name type="scientific">Fusarium tricinctum</name>
    <dbReference type="NCBI Taxonomy" id="61284"/>
    <lineage>
        <taxon>Eukaryota</taxon>
        <taxon>Fungi</taxon>
        <taxon>Dikarya</taxon>
        <taxon>Ascomycota</taxon>
        <taxon>Pezizomycotina</taxon>
        <taxon>Sordariomycetes</taxon>
        <taxon>Hypocreomycetidae</taxon>
        <taxon>Hypocreales</taxon>
        <taxon>Nectriaceae</taxon>
        <taxon>Fusarium</taxon>
        <taxon>Fusarium tricinctum species complex</taxon>
    </lineage>
</organism>
<evidence type="ECO:0000256" key="10">
    <source>
        <dbReference type="SAM" id="MobiDB-lite"/>
    </source>
</evidence>
<dbReference type="InterPro" id="IPR031545">
    <property type="entry name" value="SRP72_TPR-like"/>
</dbReference>
<evidence type="ECO:0000313" key="13">
    <source>
        <dbReference type="Proteomes" id="UP000813427"/>
    </source>
</evidence>
<feature type="compositionally biased region" description="Basic residues" evidence="10">
    <location>
        <begin position="593"/>
        <end position="602"/>
    </location>
</feature>
<dbReference type="GO" id="GO:0006614">
    <property type="term" value="P:SRP-dependent cotranslational protein targeting to membrane"/>
    <property type="evidence" value="ECO:0007669"/>
    <property type="project" value="UniProtKB-UniRule"/>
</dbReference>
<comment type="caution">
    <text evidence="12">The sequence shown here is derived from an EMBL/GenBank/DDBJ whole genome shotgun (WGS) entry which is preliminary data.</text>
</comment>
<keyword evidence="8 9" id="KW-0687">Ribonucleoprotein</keyword>
<keyword evidence="6" id="KW-0256">Endoplasmic reticulum</keyword>
<accession>A0A8K0WBQ8</accession>
<comment type="function">
    <text evidence="9">Component of the signal recognition particle (SRP) complex, a ribonucleoprotein complex that mediates the cotranslational targeting of secretory and membrane proteins to the endoplasmic reticulum (ER).</text>
</comment>
<evidence type="ECO:0000256" key="9">
    <source>
        <dbReference type="PIRNR" id="PIRNR038922"/>
    </source>
</evidence>
<evidence type="ECO:0000259" key="11">
    <source>
        <dbReference type="Pfam" id="PF08492"/>
    </source>
</evidence>